<dbReference type="Proteomes" id="UP001064632">
    <property type="component" value="Chromosome"/>
</dbReference>
<protein>
    <submittedName>
        <fullName evidence="3">Polysaccharide deacetylase family protein</fullName>
    </submittedName>
</protein>
<keyword evidence="1" id="KW-0472">Membrane</keyword>
<dbReference type="InterPro" id="IPR011330">
    <property type="entry name" value="Glyco_hydro/deAcase_b/a-brl"/>
</dbReference>
<gene>
    <name evidence="3" type="ORF">N4264_23815</name>
</gene>
<dbReference type="SUPFAM" id="SSF88713">
    <property type="entry name" value="Glycoside hydrolase/deacetylase"/>
    <property type="match status" value="1"/>
</dbReference>
<reference evidence="3" key="1">
    <citation type="submission" date="2022-09" db="EMBL/GenBank/DDBJ databases">
        <title>Tahibacter sp. nov., isolated from a fresh water.</title>
        <authorList>
            <person name="Baek J.H."/>
            <person name="Lee J.K."/>
            <person name="Kim J.M."/>
            <person name="Jeon C.O."/>
        </authorList>
    </citation>
    <scope>NUCLEOTIDE SEQUENCE</scope>
    <source>
        <strain evidence="3">W38</strain>
    </source>
</reference>
<dbReference type="PANTHER" id="PTHR10587:SF137">
    <property type="entry name" value="4-DEOXY-4-FORMAMIDO-L-ARABINOSE-PHOSPHOUNDECAPRENOL DEFORMYLASE ARND-RELATED"/>
    <property type="match status" value="1"/>
</dbReference>
<evidence type="ECO:0000313" key="4">
    <source>
        <dbReference type="Proteomes" id="UP001064632"/>
    </source>
</evidence>
<evidence type="ECO:0000313" key="3">
    <source>
        <dbReference type="EMBL" id="UXI67725.1"/>
    </source>
</evidence>
<evidence type="ECO:0000259" key="2">
    <source>
        <dbReference type="PROSITE" id="PS51677"/>
    </source>
</evidence>
<organism evidence="3 4">
    <name type="scientific">Tahibacter amnicola</name>
    <dbReference type="NCBI Taxonomy" id="2976241"/>
    <lineage>
        <taxon>Bacteria</taxon>
        <taxon>Pseudomonadati</taxon>
        <taxon>Pseudomonadota</taxon>
        <taxon>Gammaproteobacteria</taxon>
        <taxon>Lysobacterales</taxon>
        <taxon>Rhodanobacteraceae</taxon>
        <taxon>Tahibacter</taxon>
    </lineage>
</organism>
<proteinExistence type="predicted"/>
<dbReference type="RefSeq" id="WP_261694695.1">
    <property type="nucleotide sequence ID" value="NZ_CP104694.1"/>
</dbReference>
<accession>A0ABY6BD23</accession>
<dbReference type="CDD" id="cd10917">
    <property type="entry name" value="CE4_NodB_like_6s_7s"/>
    <property type="match status" value="1"/>
</dbReference>
<dbReference type="PANTHER" id="PTHR10587">
    <property type="entry name" value="GLYCOSYL TRANSFERASE-RELATED"/>
    <property type="match status" value="1"/>
</dbReference>
<name>A0ABY6BD23_9GAMM</name>
<dbReference type="Pfam" id="PF01522">
    <property type="entry name" value="Polysacc_deac_1"/>
    <property type="match status" value="1"/>
</dbReference>
<sequence length="293" mass="31992">MEQSGHAADTVHRDKAVSLHRVPRFPHAWLAFLAATHLAGICMIVVGQWLAGTAVLLSAQGLLFWGTLWPTSRMLSPVLCRLPTDERVVWLTIDDGPSDDTLAILDLLDRHAAKAGFFVVGERAAARPDVLREIVHRGHLVGNHSYDHPERVFWALPPWAIAHQIGLAQDTLAHLTGQRPRWFRAVVGMANPFVAAVLRRHGLARVAWSARAFDTRCADPQEVIVRLDRRLAPGAILLMHERSPHGRSVEAIAAVLDHLSAKGYRCVLPESAATADAKASSAHEGTVTGTPTT</sequence>
<keyword evidence="1" id="KW-1133">Transmembrane helix</keyword>
<keyword evidence="4" id="KW-1185">Reference proteome</keyword>
<dbReference type="InterPro" id="IPR002509">
    <property type="entry name" value="NODB_dom"/>
</dbReference>
<dbReference type="InterPro" id="IPR050248">
    <property type="entry name" value="Polysacc_deacetylase_ArnD"/>
</dbReference>
<dbReference type="PROSITE" id="PS51677">
    <property type="entry name" value="NODB"/>
    <property type="match status" value="1"/>
</dbReference>
<keyword evidence="1" id="KW-0812">Transmembrane</keyword>
<dbReference type="EMBL" id="CP104694">
    <property type="protein sequence ID" value="UXI67725.1"/>
    <property type="molecule type" value="Genomic_DNA"/>
</dbReference>
<evidence type="ECO:0000256" key="1">
    <source>
        <dbReference type="SAM" id="Phobius"/>
    </source>
</evidence>
<feature type="transmembrane region" description="Helical" evidence="1">
    <location>
        <begin position="28"/>
        <end position="46"/>
    </location>
</feature>
<dbReference type="Gene3D" id="3.20.20.370">
    <property type="entry name" value="Glycoside hydrolase/deacetylase"/>
    <property type="match status" value="1"/>
</dbReference>
<feature type="domain" description="NodB homology" evidence="2">
    <location>
        <begin position="87"/>
        <end position="267"/>
    </location>
</feature>